<feature type="domain" description="ABC transmembrane type-1" evidence="8">
    <location>
        <begin position="144"/>
        <end position="333"/>
    </location>
</feature>
<organism evidence="9">
    <name type="scientific">freshwater metagenome</name>
    <dbReference type="NCBI Taxonomy" id="449393"/>
    <lineage>
        <taxon>unclassified sequences</taxon>
        <taxon>metagenomes</taxon>
        <taxon>ecological metagenomes</taxon>
    </lineage>
</organism>
<dbReference type="InterPro" id="IPR000515">
    <property type="entry name" value="MetI-like"/>
</dbReference>
<keyword evidence="2" id="KW-0813">Transport</keyword>
<feature type="transmembrane region" description="Helical" evidence="7">
    <location>
        <begin position="193"/>
        <end position="217"/>
    </location>
</feature>
<evidence type="ECO:0000256" key="5">
    <source>
        <dbReference type="ARBA" id="ARBA00022989"/>
    </source>
</evidence>
<dbReference type="InterPro" id="IPR035906">
    <property type="entry name" value="MetI-like_sf"/>
</dbReference>
<dbReference type="PANTHER" id="PTHR43386:SF1">
    <property type="entry name" value="D,D-DIPEPTIDE TRANSPORT SYSTEM PERMEASE PROTEIN DDPC-RELATED"/>
    <property type="match status" value="1"/>
</dbReference>
<dbReference type="EMBL" id="CAEZYR010000049">
    <property type="protein sequence ID" value="CAB4745745.1"/>
    <property type="molecule type" value="Genomic_DNA"/>
</dbReference>
<evidence type="ECO:0000259" key="8">
    <source>
        <dbReference type="PROSITE" id="PS50928"/>
    </source>
</evidence>
<feature type="transmembrane region" description="Helical" evidence="7">
    <location>
        <begin position="148"/>
        <end position="173"/>
    </location>
</feature>
<name>A0A6J6TG00_9ZZZZ</name>
<evidence type="ECO:0000256" key="2">
    <source>
        <dbReference type="ARBA" id="ARBA00022448"/>
    </source>
</evidence>
<evidence type="ECO:0000256" key="6">
    <source>
        <dbReference type="ARBA" id="ARBA00023136"/>
    </source>
</evidence>
<dbReference type="EMBL" id="CAFBMH010000015">
    <property type="protein sequence ID" value="CAB4897473.1"/>
    <property type="molecule type" value="Genomic_DNA"/>
</dbReference>
<dbReference type="GO" id="GO:0005886">
    <property type="term" value="C:plasma membrane"/>
    <property type="evidence" value="ECO:0007669"/>
    <property type="project" value="UniProtKB-SubCell"/>
</dbReference>
<comment type="subcellular location">
    <subcellularLocation>
        <location evidence="1">Cell membrane</location>
        <topology evidence="1">Multi-pass membrane protein</topology>
    </subcellularLocation>
</comment>
<evidence type="ECO:0000256" key="1">
    <source>
        <dbReference type="ARBA" id="ARBA00004651"/>
    </source>
</evidence>
<dbReference type="EMBL" id="CAFABA010000047">
    <property type="protein sequence ID" value="CAB4829691.1"/>
    <property type="molecule type" value="Genomic_DNA"/>
</dbReference>
<keyword evidence="6 7" id="KW-0472">Membrane</keyword>
<evidence type="ECO:0000256" key="4">
    <source>
        <dbReference type="ARBA" id="ARBA00022692"/>
    </source>
</evidence>
<dbReference type="GO" id="GO:0055085">
    <property type="term" value="P:transmembrane transport"/>
    <property type="evidence" value="ECO:0007669"/>
    <property type="project" value="InterPro"/>
</dbReference>
<accession>A0A6J6TG00</accession>
<feature type="transmembrane region" description="Helical" evidence="7">
    <location>
        <begin position="22"/>
        <end position="41"/>
    </location>
</feature>
<evidence type="ECO:0000313" key="10">
    <source>
        <dbReference type="EMBL" id="CAB4829691.1"/>
    </source>
</evidence>
<feature type="transmembrane region" description="Helical" evidence="7">
    <location>
        <begin position="261"/>
        <end position="290"/>
    </location>
</feature>
<proteinExistence type="predicted"/>
<evidence type="ECO:0000256" key="7">
    <source>
        <dbReference type="SAM" id="Phobius"/>
    </source>
</evidence>
<keyword evidence="4 7" id="KW-0812">Transmembrane</keyword>
<reference evidence="9" key="1">
    <citation type="submission" date="2020-05" db="EMBL/GenBank/DDBJ databases">
        <authorList>
            <person name="Chiriac C."/>
            <person name="Salcher M."/>
            <person name="Ghai R."/>
            <person name="Kavagutti S V."/>
        </authorList>
    </citation>
    <scope>NUCLEOTIDE SEQUENCE</scope>
</reference>
<dbReference type="InterPro" id="IPR050366">
    <property type="entry name" value="BP-dependent_transpt_permease"/>
</dbReference>
<dbReference type="CDD" id="cd06261">
    <property type="entry name" value="TM_PBP2"/>
    <property type="match status" value="1"/>
</dbReference>
<evidence type="ECO:0000313" key="11">
    <source>
        <dbReference type="EMBL" id="CAB4897473.1"/>
    </source>
</evidence>
<feature type="transmembrane region" description="Helical" evidence="7">
    <location>
        <begin position="310"/>
        <end position="329"/>
    </location>
</feature>
<dbReference type="Pfam" id="PF00528">
    <property type="entry name" value="BPD_transp_1"/>
    <property type="match status" value="1"/>
</dbReference>
<gene>
    <name evidence="9" type="ORF">UFOPK2754_01496</name>
    <name evidence="10" type="ORF">UFOPK3139_01329</name>
    <name evidence="11" type="ORF">UFOPK3543_00665</name>
</gene>
<dbReference type="PROSITE" id="PS50928">
    <property type="entry name" value="ABC_TM1"/>
    <property type="match status" value="1"/>
</dbReference>
<dbReference type="AlphaFoldDB" id="A0A6J6TG00"/>
<dbReference type="Gene3D" id="1.10.3720.10">
    <property type="entry name" value="MetI-like"/>
    <property type="match status" value="1"/>
</dbReference>
<sequence length="348" mass="37655">MAEAVLAPVDEFWKVAQAPRRLRNAVISSVFGLVIVLIGMFGIRSSSATLRSAVAAVGVVALFRGLQELGRIRIGPEFALGVWLALFWLVVIVLVAIFADLLPIDSYRKTELVSLRARPRLSFDEPLGRDANGASLLSRSIFAARVSLMVAFLSVSLGLTIGSLLGLVGGYFGKWVDVLVNVYTNSTLAFPPLILLFALVAVFSRGVWTLSIGLAVVSIPTYTRVMRAQTLAVREREFVLAASAMGASRWRIMIKDILPNAFIPVASYSFIVAASVIVAEGSLAFLGLGIPPPRPSWGSMVADGEIKLKTDPHIAFVPAIIMFLTVLSFNRVGDWARKRVLGERNLMG</sequence>
<feature type="transmembrane region" description="Helical" evidence="7">
    <location>
        <begin position="78"/>
        <end position="99"/>
    </location>
</feature>
<evidence type="ECO:0000256" key="3">
    <source>
        <dbReference type="ARBA" id="ARBA00022475"/>
    </source>
</evidence>
<feature type="transmembrane region" description="Helical" evidence="7">
    <location>
        <begin position="48"/>
        <end position="66"/>
    </location>
</feature>
<keyword evidence="5 7" id="KW-1133">Transmembrane helix</keyword>
<evidence type="ECO:0000313" key="9">
    <source>
        <dbReference type="EMBL" id="CAB4745745.1"/>
    </source>
</evidence>
<dbReference type="SUPFAM" id="SSF161098">
    <property type="entry name" value="MetI-like"/>
    <property type="match status" value="1"/>
</dbReference>
<protein>
    <submittedName>
        <fullName evidence="9">Unannotated protein</fullName>
    </submittedName>
</protein>
<dbReference type="PANTHER" id="PTHR43386">
    <property type="entry name" value="OLIGOPEPTIDE TRANSPORT SYSTEM PERMEASE PROTEIN APPC"/>
    <property type="match status" value="1"/>
</dbReference>
<keyword evidence="3" id="KW-1003">Cell membrane</keyword>